<dbReference type="Proteomes" id="UP000600247">
    <property type="component" value="Unassembled WGS sequence"/>
</dbReference>
<evidence type="ECO:0000313" key="2">
    <source>
        <dbReference type="Proteomes" id="UP000600247"/>
    </source>
</evidence>
<dbReference type="RefSeq" id="WP_188892575.1">
    <property type="nucleotide sequence ID" value="NZ_BMHY01000017.1"/>
</dbReference>
<name>A0A917HR50_9BACL</name>
<accession>A0A917HR50</accession>
<dbReference type="EMBL" id="BMHY01000017">
    <property type="protein sequence ID" value="GGG87090.1"/>
    <property type="molecule type" value="Genomic_DNA"/>
</dbReference>
<comment type="caution">
    <text evidence="1">The sequence shown here is derived from an EMBL/GenBank/DDBJ whole genome shotgun (WGS) entry which is preliminary data.</text>
</comment>
<gene>
    <name evidence="1" type="ORF">GCM10010918_51690</name>
</gene>
<sequence length="159" mass="17487">MTQANETKAKLSQWDALQLESLKSLGWTKEQLIERVNNGDLPQDDSKFKFDYAGLKTLASEEPAVLKAAVENGYQIKYNTIRGIHSWILVALQQDAKLVLEPDSEIVIASLTDAEAAQLASVLSFGWGLTAEGGAVADADGRSLYRVAPAQRYNELFEK</sequence>
<reference evidence="1 2" key="1">
    <citation type="journal article" date="2014" name="Int. J. Syst. Evol. Microbiol.">
        <title>Complete genome sequence of Corynebacterium casei LMG S-19264T (=DSM 44701T), isolated from a smear-ripened cheese.</title>
        <authorList>
            <consortium name="US DOE Joint Genome Institute (JGI-PGF)"/>
            <person name="Walter F."/>
            <person name="Albersmeier A."/>
            <person name="Kalinowski J."/>
            <person name="Ruckert C."/>
        </authorList>
    </citation>
    <scope>NUCLEOTIDE SEQUENCE [LARGE SCALE GENOMIC DNA]</scope>
    <source>
        <strain evidence="1 2">CGMCC 1.15286</strain>
    </source>
</reference>
<proteinExistence type="predicted"/>
<evidence type="ECO:0000313" key="1">
    <source>
        <dbReference type="EMBL" id="GGG87090.1"/>
    </source>
</evidence>
<organism evidence="1 2">
    <name type="scientific">Paenibacillus radicis</name>
    <name type="common">ex Gao et al. 2016</name>
    <dbReference type="NCBI Taxonomy" id="1737354"/>
    <lineage>
        <taxon>Bacteria</taxon>
        <taxon>Bacillati</taxon>
        <taxon>Bacillota</taxon>
        <taxon>Bacilli</taxon>
        <taxon>Bacillales</taxon>
        <taxon>Paenibacillaceae</taxon>
        <taxon>Paenibacillus</taxon>
    </lineage>
</organism>
<dbReference type="AlphaFoldDB" id="A0A917HR50"/>
<protein>
    <submittedName>
        <fullName evidence="1">Uncharacterized protein</fullName>
    </submittedName>
</protein>
<keyword evidence="2" id="KW-1185">Reference proteome</keyword>